<dbReference type="Gene3D" id="3.20.20.370">
    <property type="entry name" value="Glycoside hydrolase/deacetylase"/>
    <property type="match status" value="1"/>
</dbReference>
<evidence type="ECO:0000256" key="2">
    <source>
        <dbReference type="ARBA" id="ARBA00022801"/>
    </source>
</evidence>
<feature type="region of interest" description="Disordered" evidence="3">
    <location>
        <begin position="246"/>
        <end position="269"/>
    </location>
</feature>
<keyword evidence="2" id="KW-0378">Hydrolase</keyword>
<evidence type="ECO:0000256" key="3">
    <source>
        <dbReference type="SAM" id="MobiDB-lite"/>
    </source>
</evidence>
<dbReference type="RefSeq" id="WP_371954804.1">
    <property type="nucleotide sequence ID" value="NZ_JAXCEI010000027.1"/>
</dbReference>
<dbReference type="EMBL" id="JAXCEI010000027">
    <property type="protein sequence ID" value="MFA1544278.1"/>
    <property type="molecule type" value="Genomic_DNA"/>
</dbReference>
<evidence type="ECO:0000256" key="1">
    <source>
        <dbReference type="ARBA" id="ARBA00022723"/>
    </source>
</evidence>
<dbReference type="Gene3D" id="2.60.40.290">
    <property type="match status" value="1"/>
</dbReference>
<evidence type="ECO:0000313" key="6">
    <source>
        <dbReference type="EMBL" id="MFA1544278.1"/>
    </source>
</evidence>
<evidence type="ECO:0000313" key="7">
    <source>
        <dbReference type="Proteomes" id="UP001569963"/>
    </source>
</evidence>
<dbReference type="CDD" id="cd10953">
    <property type="entry name" value="CE4_SlAXE_like"/>
    <property type="match status" value="1"/>
</dbReference>
<reference evidence="6 7" key="1">
    <citation type="submission" date="2023-11" db="EMBL/GenBank/DDBJ databases">
        <title>Actinomadura monticuli sp. nov., isolated from volcanic ash.</title>
        <authorList>
            <person name="Lee S.D."/>
            <person name="Yang H."/>
            <person name="Kim I.S."/>
        </authorList>
    </citation>
    <scope>NUCLEOTIDE SEQUENCE [LARGE SCALE GENOMIC DNA]</scope>
    <source>
        <strain evidence="6 7">DLS-62</strain>
    </source>
</reference>
<accession>A0ABV4QM65</accession>
<dbReference type="PROSITE" id="PS51318">
    <property type="entry name" value="TAT"/>
    <property type="match status" value="1"/>
</dbReference>
<dbReference type="InterPro" id="IPR002509">
    <property type="entry name" value="NODB_dom"/>
</dbReference>
<dbReference type="InterPro" id="IPR008965">
    <property type="entry name" value="CBM2/CBM3_carb-bd_dom_sf"/>
</dbReference>
<dbReference type="PROSITE" id="PS51677">
    <property type="entry name" value="NODB"/>
    <property type="match status" value="1"/>
</dbReference>
<dbReference type="Pfam" id="PF01522">
    <property type="entry name" value="Polysacc_deac_1"/>
    <property type="match status" value="1"/>
</dbReference>
<dbReference type="InterPro" id="IPR050248">
    <property type="entry name" value="Polysacc_deacetylase_ArnD"/>
</dbReference>
<dbReference type="SUPFAM" id="SSF88713">
    <property type="entry name" value="Glycoside hydrolase/deacetylase"/>
    <property type="match status" value="1"/>
</dbReference>
<keyword evidence="7" id="KW-1185">Reference proteome</keyword>
<dbReference type="InterPro" id="IPR001919">
    <property type="entry name" value="CBD2"/>
</dbReference>
<sequence>MIEHAPPPGSPRRRPSAARRALVLAAALALAAAFLVSLPAAAGLAAQRGPAAVPLAADDCAAGYVGLTYDDGPTSGFTSALLSALRQNGVRATLFNIGQNAQNNPSLVGAEKSAGMWIGNHSWTHPHLTQMSQSQMLAELQRTQQAIQQQTGTAPKLFRPPYGETNATLRAVEQQLGLTEIIWDVDSQDWNGASTAQIVQRASQLQNGQVILMHDGYNATIQAVPQIAANLRSRGLCPGMISPSTGRAVAPDGGSTPPPGGGSCTAQISPGQQWSDRFNLSVTVSGTSTWVVTVTVHSPQKIIATWNGSPSWSGGGDVMTMRPNGSGDTFGFTVLHNGNWTWPDVSCAVG</sequence>
<keyword evidence="1" id="KW-0479">Metal-binding</keyword>
<dbReference type="PANTHER" id="PTHR10587:SF133">
    <property type="entry name" value="CHITIN DEACETYLASE 1-RELATED"/>
    <property type="match status" value="1"/>
</dbReference>
<dbReference type="InterPro" id="IPR006311">
    <property type="entry name" value="TAT_signal"/>
</dbReference>
<dbReference type="SUPFAM" id="SSF49384">
    <property type="entry name" value="Carbohydrate-binding domain"/>
    <property type="match status" value="1"/>
</dbReference>
<dbReference type="InterPro" id="IPR012291">
    <property type="entry name" value="CBM2_carb-bd_dom_sf"/>
</dbReference>
<dbReference type="InterPro" id="IPR011330">
    <property type="entry name" value="Glyco_hydro/deAcase_b/a-brl"/>
</dbReference>
<dbReference type="SMART" id="SM00637">
    <property type="entry name" value="CBD_II"/>
    <property type="match status" value="1"/>
</dbReference>
<feature type="domain" description="CBM2" evidence="4">
    <location>
        <begin position="257"/>
        <end position="350"/>
    </location>
</feature>
<comment type="caution">
    <text evidence="6">The sequence shown here is derived from an EMBL/GenBank/DDBJ whole genome shotgun (WGS) entry which is preliminary data.</text>
</comment>
<name>A0ABV4QM65_9ACTN</name>
<dbReference type="Proteomes" id="UP001569963">
    <property type="component" value="Unassembled WGS sequence"/>
</dbReference>
<dbReference type="PANTHER" id="PTHR10587">
    <property type="entry name" value="GLYCOSYL TRANSFERASE-RELATED"/>
    <property type="match status" value="1"/>
</dbReference>
<protein>
    <submittedName>
        <fullName evidence="6">Polysaccharide deacetylase family protein</fullName>
    </submittedName>
</protein>
<evidence type="ECO:0000259" key="4">
    <source>
        <dbReference type="PROSITE" id="PS51173"/>
    </source>
</evidence>
<proteinExistence type="predicted"/>
<evidence type="ECO:0000259" key="5">
    <source>
        <dbReference type="PROSITE" id="PS51677"/>
    </source>
</evidence>
<gene>
    <name evidence="6" type="ORF">SM611_35555</name>
</gene>
<dbReference type="PROSITE" id="PS51173">
    <property type="entry name" value="CBM2"/>
    <property type="match status" value="1"/>
</dbReference>
<organism evidence="6 7">
    <name type="scientific">Actinomadura monticuli</name>
    <dbReference type="NCBI Taxonomy" id="3097367"/>
    <lineage>
        <taxon>Bacteria</taxon>
        <taxon>Bacillati</taxon>
        <taxon>Actinomycetota</taxon>
        <taxon>Actinomycetes</taxon>
        <taxon>Streptosporangiales</taxon>
        <taxon>Thermomonosporaceae</taxon>
        <taxon>Actinomadura</taxon>
    </lineage>
</organism>
<feature type="domain" description="NodB homology" evidence="5">
    <location>
        <begin position="63"/>
        <end position="239"/>
    </location>
</feature>